<feature type="compositionally biased region" description="Polar residues" evidence="1">
    <location>
        <begin position="48"/>
        <end position="72"/>
    </location>
</feature>
<organism evidence="3 4">
    <name type="scientific">Gossypium tomentosum</name>
    <name type="common">Hawaiian cotton</name>
    <name type="synonym">Gossypium sandvicense</name>
    <dbReference type="NCBI Taxonomy" id="34277"/>
    <lineage>
        <taxon>Eukaryota</taxon>
        <taxon>Viridiplantae</taxon>
        <taxon>Streptophyta</taxon>
        <taxon>Embryophyta</taxon>
        <taxon>Tracheophyta</taxon>
        <taxon>Spermatophyta</taxon>
        <taxon>Magnoliopsida</taxon>
        <taxon>eudicotyledons</taxon>
        <taxon>Gunneridae</taxon>
        <taxon>Pentapetalae</taxon>
        <taxon>rosids</taxon>
        <taxon>malvids</taxon>
        <taxon>Malvales</taxon>
        <taxon>Malvaceae</taxon>
        <taxon>Malvoideae</taxon>
        <taxon>Gossypium</taxon>
    </lineage>
</organism>
<keyword evidence="2" id="KW-1133">Transmembrane helix</keyword>
<keyword evidence="4" id="KW-1185">Reference proteome</keyword>
<dbReference type="Proteomes" id="UP000322667">
    <property type="component" value="Chromosome A03"/>
</dbReference>
<evidence type="ECO:0000313" key="3">
    <source>
        <dbReference type="EMBL" id="TYI35057.1"/>
    </source>
</evidence>
<accession>A0A5D2R2G5</accession>
<dbReference type="InterPro" id="IPR006740">
    <property type="entry name" value="DUF604"/>
</dbReference>
<evidence type="ECO:0008006" key="5">
    <source>
        <dbReference type="Google" id="ProtNLM"/>
    </source>
</evidence>
<gene>
    <name evidence="3" type="ORF">ES332_A03G049600v1</name>
</gene>
<dbReference type="PANTHER" id="PTHR10811">
    <property type="entry name" value="FRINGE-RELATED"/>
    <property type="match status" value="1"/>
</dbReference>
<dbReference type="EMBL" id="CM017612">
    <property type="protein sequence ID" value="TYI35057.1"/>
    <property type="molecule type" value="Genomic_DNA"/>
</dbReference>
<feature type="region of interest" description="Disordered" evidence="1">
    <location>
        <begin position="48"/>
        <end position="82"/>
    </location>
</feature>
<dbReference type="AlphaFoldDB" id="A0A5D2R2G5"/>
<name>A0A5D2R2G5_GOSTO</name>
<dbReference type="FunFam" id="3.90.550.50:FF:000006">
    <property type="entry name" value="Fringe-related protein-like"/>
    <property type="match status" value="1"/>
</dbReference>
<evidence type="ECO:0000256" key="2">
    <source>
        <dbReference type="SAM" id="Phobius"/>
    </source>
</evidence>
<reference evidence="3 4" key="1">
    <citation type="submission" date="2019-07" db="EMBL/GenBank/DDBJ databases">
        <title>WGS assembly of Gossypium tomentosum.</title>
        <authorList>
            <person name="Chen Z.J."/>
            <person name="Sreedasyam A."/>
            <person name="Ando A."/>
            <person name="Song Q."/>
            <person name="De L."/>
            <person name="Hulse-Kemp A."/>
            <person name="Ding M."/>
            <person name="Ye W."/>
            <person name="Kirkbride R."/>
            <person name="Jenkins J."/>
            <person name="Plott C."/>
            <person name="Lovell J."/>
            <person name="Lin Y.-M."/>
            <person name="Vaughn R."/>
            <person name="Liu B."/>
            <person name="Li W."/>
            <person name="Simpson S."/>
            <person name="Scheffler B."/>
            <person name="Saski C."/>
            <person name="Grover C."/>
            <person name="Hu G."/>
            <person name="Conover J."/>
            <person name="Carlson J."/>
            <person name="Shu S."/>
            <person name="Boston L."/>
            <person name="Williams M."/>
            <person name="Peterson D."/>
            <person name="Mcgee K."/>
            <person name="Jones D."/>
            <person name="Wendel J."/>
            <person name="Stelly D."/>
            <person name="Grimwood J."/>
            <person name="Schmutz J."/>
        </authorList>
    </citation>
    <scope>NUCLEOTIDE SEQUENCE [LARGE SCALE GENOMIC DNA]</scope>
    <source>
        <strain evidence="3">7179.01</strain>
    </source>
</reference>
<protein>
    <recommendedName>
        <fullName evidence="5">Fringe-related protein</fullName>
    </recommendedName>
</protein>
<evidence type="ECO:0000313" key="4">
    <source>
        <dbReference type="Proteomes" id="UP000322667"/>
    </source>
</evidence>
<dbReference type="Gene3D" id="3.90.550.50">
    <property type="match status" value="1"/>
</dbReference>
<keyword evidence="2" id="KW-0472">Membrane</keyword>
<proteinExistence type="predicted"/>
<sequence>MITTQQRTAPQSSFRRSIIYLFITMILLYILYPNLLLTDNDRNKSYPTTTNLSTKVESSSNHSSVTELSTTKKVVEKEPLESTRPAPAVEMIEQSLGNYHRYDTQLKHIAFGIAASSNLWETRKEYIKAWWRPQETRGVVWVDKNVRTRRNESLPEIRVSQDTSRFKYLNRQGSRSALRITRVVSETLKLGMKDIRCASESHIQNIFFSYAMAFGGGGFAISYPLAKELSKMQDMCIQRYPALYGSDDRIQACMAELGVPLTRELGFHQYDVYGNLLGLLGAHPVTPLVSLHHLDVVEPIFPGMNRPKAISHLLEAAKEDSASLMQQSICYDSTRYWSITVSWGYVVQILRGVMSPRELEMPSRTFLNWYKRADYTAYAFNTRPVERHPCQNPFVFYMSKVKYDRPRRQTIGVYYRHKKKSRYCRWRMASPERLDSVVVLKKRDDLRWKKSPRRDCCRVLPSDKNTTMILSVGNCREGEISELQTKKESLVAQM</sequence>
<evidence type="ECO:0000256" key="1">
    <source>
        <dbReference type="SAM" id="MobiDB-lite"/>
    </source>
</evidence>
<dbReference type="Pfam" id="PF04646">
    <property type="entry name" value="DUF604"/>
    <property type="match status" value="1"/>
</dbReference>
<keyword evidence="2" id="KW-0812">Transmembrane</keyword>
<feature type="transmembrane region" description="Helical" evidence="2">
    <location>
        <begin position="18"/>
        <end position="37"/>
    </location>
</feature>